<accession>E5A335</accession>
<evidence type="ECO:0000313" key="2">
    <source>
        <dbReference type="Proteomes" id="UP000002668"/>
    </source>
</evidence>
<dbReference type="VEuPathDB" id="FungiDB:LEMA_P094570.1"/>
<protein>
    <submittedName>
        <fullName evidence="1">Predicted protein</fullName>
    </submittedName>
</protein>
<dbReference type="InParanoid" id="E5A335"/>
<dbReference type="Proteomes" id="UP000002668">
    <property type="component" value="Genome"/>
</dbReference>
<sequence>MYSNRGRVDRSSPPTGQFLANYSTLALVSKYTTLTDDSSTSIHACHNARYGGKTVHHPGSAGWTITCGYRTYSGQNLQSTPSRIDTAMEVGTFNTLSVPDPVSVPVQSIQAHLGWLSMKLCTNQDSSHVAKPNRSLLPSGASPRVISFSSSTLHMYTYYS</sequence>
<proteinExistence type="predicted"/>
<gene>
    <name evidence="1" type="ORF">LEMA_P094570.1</name>
</gene>
<keyword evidence="2" id="KW-1185">Reference proteome</keyword>
<reference evidence="2" key="1">
    <citation type="journal article" date="2011" name="Nat. Commun.">
        <title>Effector diversification within compartments of the Leptosphaeria maculans genome affected by Repeat-Induced Point mutations.</title>
        <authorList>
            <person name="Rouxel T."/>
            <person name="Grandaubert J."/>
            <person name="Hane J.K."/>
            <person name="Hoede C."/>
            <person name="van de Wouw A.P."/>
            <person name="Couloux A."/>
            <person name="Dominguez V."/>
            <person name="Anthouard V."/>
            <person name="Bally P."/>
            <person name="Bourras S."/>
            <person name="Cozijnsen A.J."/>
            <person name="Ciuffetti L.M."/>
            <person name="Degrave A."/>
            <person name="Dilmaghani A."/>
            <person name="Duret L."/>
            <person name="Fudal I."/>
            <person name="Goodwin S.B."/>
            <person name="Gout L."/>
            <person name="Glaser N."/>
            <person name="Linglin J."/>
            <person name="Kema G.H.J."/>
            <person name="Lapalu N."/>
            <person name="Lawrence C.B."/>
            <person name="May K."/>
            <person name="Meyer M."/>
            <person name="Ollivier B."/>
            <person name="Poulain J."/>
            <person name="Schoch C.L."/>
            <person name="Simon A."/>
            <person name="Spatafora J.W."/>
            <person name="Stachowiak A."/>
            <person name="Turgeon B.G."/>
            <person name="Tyler B.M."/>
            <person name="Vincent D."/>
            <person name="Weissenbach J."/>
            <person name="Amselem J."/>
            <person name="Quesneville H."/>
            <person name="Oliver R.P."/>
            <person name="Wincker P."/>
            <person name="Balesdent M.-H."/>
            <person name="Howlett B.J."/>
        </authorList>
    </citation>
    <scope>NUCLEOTIDE SEQUENCE [LARGE SCALE GENOMIC DNA]</scope>
    <source>
        <strain evidence="2">JN3 / isolate v23.1.3 / race Av1-4-5-6-7-8</strain>
    </source>
</reference>
<name>E5A335_LEPMJ</name>
<dbReference type="EMBL" id="FP929133">
    <property type="protein sequence ID" value="CBX98048.1"/>
    <property type="molecule type" value="Genomic_DNA"/>
</dbReference>
<evidence type="ECO:0000313" key="1">
    <source>
        <dbReference type="EMBL" id="CBX98048.1"/>
    </source>
</evidence>
<dbReference type="HOGENOM" id="CLU_1652466_0_0_1"/>
<organism evidence="2">
    <name type="scientific">Leptosphaeria maculans (strain JN3 / isolate v23.1.3 / race Av1-4-5-6-7-8)</name>
    <name type="common">Blackleg fungus</name>
    <name type="synonym">Phoma lingam</name>
    <dbReference type="NCBI Taxonomy" id="985895"/>
    <lineage>
        <taxon>Eukaryota</taxon>
        <taxon>Fungi</taxon>
        <taxon>Dikarya</taxon>
        <taxon>Ascomycota</taxon>
        <taxon>Pezizomycotina</taxon>
        <taxon>Dothideomycetes</taxon>
        <taxon>Pleosporomycetidae</taxon>
        <taxon>Pleosporales</taxon>
        <taxon>Pleosporineae</taxon>
        <taxon>Leptosphaeriaceae</taxon>
        <taxon>Plenodomus</taxon>
        <taxon>Plenodomus lingam/Leptosphaeria maculans species complex</taxon>
    </lineage>
</organism>
<dbReference type="AlphaFoldDB" id="E5A335"/>